<keyword evidence="2 4" id="KW-0863">Zinc-finger</keyword>
<feature type="compositionally biased region" description="Basic and acidic residues" evidence="5">
    <location>
        <begin position="28"/>
        <end position="40"/>
    </location>
</feature>
<evidence type="ECO:0000256" key="3">
    <source>
        <dbReference type="ARBA" id="ARBA00022833"/>
    </source>
</evidence>
<dbReference type="AlphaFoldDB" id="A0A9P4LGW4"/>
<feature type="compositionally biased region" description="Basic and acidic residues" evidence="5">
    <location>
        <begin position="301"/>
        <end position="313"/>
    </location>
</feature>
<feature type="compositionally biased region" description="Basic and acidic residues" evidence="5">
    <location>
        <begin position="264"/>
        <end position="294"/>
    </location>
</feature>
<evidence type="ECO:0000256" key="1">
    <source>
        <dbReference type="ARBA" id="ARBA00022723"/>
    </source>
</evidence>
<evidence type="ECO:0000256" key="5">
    <source>
        <dbReference type="SAM" id="MobiDB-lite"/>
    </source>
</evidence>
<dbReference type="PANTHER" id="PTHR45969">
    <property type="entry name" value="RING ZINC FINGER PROTEIN-RELATED"/>
    <property type="match status" value="1"/>
</dbReference>
<dbReference type="Pfam" id="PF13639">
    <property type="entry name" value="zf-RING_2"/>
    <property type="match status" value="1"/>
</dbReference>
<feature type="region of interest" description="Disordered" evidence="5">
    <location>
        <begin position="212"/>
        <end position="313"/>
    </location>
</feature>
<dbReference type="PANTHER" id="PTHR45969:SF69">
    <property type="entry name" value="FINGER DOMAIN PROTEIN, PUTATIVE (AFU_ORTHOLOGUE AFUA_3G12190)-RELATED"/>
    <property type="match status" value="1"/>
</dbReference>
<comment type="caution">
    <text evidence="7">The sequence shown here is derived from an EMBL/GenBank/DDBJ whole genome shotgun (WGS) entry which is preliminary data.</text>
</comment>
<protein>
    <recommendedName>
        <fullName evidence="6">RING-type domain-containing protein</fullName>
    </recommendedName>
</protein>
<accession>A0A9P4LGW4</accession>
<feature type="compositionally biased region" description="Basic and acidic residues" evidence="5">
    <location>
        <begin position="224"/>
        <end position="245"/>
    </location>
</feature>
<keyword evidence="8" id="KW-1185">Reference proteome</keyword>
<dbReference type="Proteomes" id="UP000799777">
    <property type="component" value="Unassembled WGS sequence"/>
</dbReference>
<dbReference type="GO" id="GO:0061630">
    <property type="term" value="F:ubiquitin protein ligase activity"/>
    <property type="evidence" value="ECO:0007669"/>
    <property type="project" value="TreeGrafter"/>
</dbReference>
<dbReference type="InterPro" id="IPR001841">
    <property type="entry name" value="Znf_RING"/>
</dbReference>
<reference evidence="7" key="1">
    <citation type="journal article" date="2020" name="Stud. Mycol.">
        <title>101 Dothideomycetes genomes: a test case for predicting lifestyles and emergence of pathogens.</title>
        <authorList>
            <person name="Haridas S."/>
            <person name="Albert R."/>
            <person name="Binder M."/>
            <person name="Bloem J."/>
            <person name="Labutti K."/>
            <person name="Salamov A."/>
            <person name="Andreopoulos B."/>
            <person name="Baker S."/>
            <person name="Barry K."/>
            <person name="Bills G."/>
            <person name="Bluhm B."/>
            <person name="Cannon C."/>
            <person name="Castanera R."/>
            <person name="Culley D."/>
            <person name="Daum C."/>
            <person name="Ezra D."/>
            <person name="Gonzalez J."/>
            <person name="Henrissat B."/>
            <person name="Kuo A."/>
            <person name="Liang C."/>
            <person name="Lipzen A."/>
            <person name="Lutzoni F."/>
            <person name="Magnuson J."/>
            <person name="Mondo S."/>
            <person name="Nolan M."/>
            <person name="Ohm R."/>
            <person name="Pangilinan J."/>
            <person name="Park H.-J."/>
            <person name="Ramirez L."/>
            <person name="Alfaro M."/>
            <person name="Sun H."/>
            <person name="Tritt A."/>
            <person name="Yoshinaga Y."/>
            <person name="Zwiers L.-H."/>
            <person name="Turgeon B."/>
            <person name="Goodwin S."/>
            <person name="Spatafora J."/>
            <person name="Crous P."/>
            <person name="Grigoriev I."/>
        </authorList>
    </citation>
    <scope>NUCLEOTIDE SEQUENCE</scope>
    <source>
        <strain evidence="7">CBS 110217</strain>
    </source>
</reference>
<dbReference type="GO" id="GO:0016567">
    <property type="term" value="P:protein ubiquitination"/>
    <property type="evidence" value="ECO:0007669"/>
    <property type="project" value="TreeGrafter"/>
</dbReference>
<evidence type="ECO:0000313" key="8">
    <source>
        <dbReference type="Proteomes" id="UP000799777"/>
    </source>
</evidence>
<evidence type="ECO:0000313" key="7">
    <source>
        <dbReference type="EMBL" id="KAF2024630.1"/>
    </source>
</evidence>
<dbReference type="SUPFAM" id="SSF57850">
    <property type="entry name" value="RING/U-box"/>
    <property type="match status" value="1"/>
</dbReference>
<dbReference type="InterPro" id="IPR013083">
    <property type="entry name" value="Znf_RING/FYVE/PHD"/>
</dbReference>
<proteinExistence type="predicted"/>
<evidence type="ECO:0000256" key="4">
    <source>
        <dbReference type="PROSITE-ProRule" id="PRU00175"/>
    </source>
</evidence>
<keyword evidence="1" id="KW-0479">Metal-binding</keyword>
<dbReference type="Gene3D" id="3.30.40.10">
    <property type="entry name" value="Zinc/RING finger domain, C3HC4 (zinc finger)"/>
    <property type="match status" value="1"/>
</dbReference>
<organism evidence="7 8">
    <name type="scientific">Setomelanomma holmii</name>
    <dbReference type="NCBI Taxonomy" id="210430"/>
    <lineage>
        <taxon>Eukaryota</taxon>
        <taxon>Fungi</taxon>
        <taxon>Dikarya</taxon>
        <taxon>Ascomycota</taxon>
        <taxon>Pezizomycotina</taxon>
        <taxon>Dothideomycetes</taxon>
        <taxon>Pleosporomycetidae</taxon>
        <taxon>Pleosporales</taxon>
        <taxon>Pleosporineae</taxon>
        <taxon>Phaeosphaeriaceae</taxon>
        <taxon>Setomelanomma</taxon>
    </lineage>
</organism>
<feature type="region of interest" description="Disordered" evidence="5">
    <location>
        <begin position="25"/>
        <end position="47"/>
    </location>
</feature>
<evidence type="ECO:0000256" key="2">
    <source>
        <dbReference type="ARBA" id="ARBA00022771"/>
    </source>
</evidence>
<dbReference type="OrthoDB" id="8062037at2759"/>
<name>A0A9P4LGW4_9PLEO</name>
<dbReference type="SMART" id="SM00184">
    <property type="entry name" value="RING"/>
    <property type="match status" value="1"/>
</dbReference>
<dbReference type="PROSITE" id="PS50089">
    <property type="entry name" value="ZF_RING_2"/>
    <property type="match status" value="1"/>
</dbReference>
<dbReference type="EMBL" id="ML978289">
    <property type="protein sequence ID" value="KAF2024630.1"/>
    <property type="molecule type" value="Genomic_DNA"/>
</dbReference>
<keyword evidence="3" id="KW-0862">Zinc</keyword>
<evidence type="ECO:0000259" key="6">
    <source>
        <dbReference type="PROSITE" id="PS50089"/>
    </source>
</evidence>
<gene>
    <name evidence="7" type="ORF">EK21DRAFT_93945</name>
</gene>
<dbReference type="GO" id="GO:0008270">
    <property type="term" value="F:zinc ion binding"/>
    <property type="evidence" value="ECO:0007669"/>
    <property type="project" value="UniProtKB-KW"/>
</dbReference>
<sequence>MPPLGHHYHGPMRTGGPAPRRRLSQVQRLHDQNHPQDHEQTQSTLPSPLLTSILRPRDEFLMTGVLPVTALSEDACTICTDKLAKDVVQLEKCGHHFHCVCILKWLKGDDEQNRKCPNCREELYARPAGVMPTMSQPGVAIPSLQGQPVVITRGVTINGVRTGNNDIPGDIAGFGFGQALAGLGHLGQLFQGFQNNFMAPTTLALAEGGVRMDTPAAQQPSRHRREDFRDTERRHEVTPRAREPTQRGCASASGGRESARRRRQEAEERNRERRQRNQEIPRRRRSQTRDERAQRFKAARMRREREDEASGRR</sequence>
<feature type="domain" description="RING-type" evidence="6">
    <location>
        <begin position="76"/>
        <end position="120"/>
    </location>
</feature>